<comment type="caution">
    <text evidence="1">The sequence shown here is derived from an EMBL/GenBank/DDBJ whole genome shotgun (WGS) entry which is preliminary data.</text>
</comment>
<accession>A0ABP6WM62</accession>
<gene>
    <name evidence="1" type="ORF">GCM10022222_39230</name>
</gene>
<evidence type="ECO:0000313" key="2">
    <source>
        <dbReference type="Proteomes" id="UP001500689"/>
    </source>
</evidence>
<proteinExistence type="predicted"/>
<sequence length="110" mass="12422">MPGRLTDKQIHRLRALFAVEEHVEAEATWPGTGNGPTEAINGRLEPLCALRRGAHRAAVTNSGTVVRQMSKPEKPTRLNICRTGRRWTSNDCFWTRTAQRAIMTLMAIRR</sequence>
<reference evidence="2" key="1">
    <citation type="journal article" date="2019" name="Int. J. Syst. Evol. Microbiol.">
        <title>The Global Catalogue of Microorganisms (GCM) 10K type strain sequencing project: providing services to taxonomists for standard genome sequencing and annotation.</title>
        <authorList>
            <consortium name="The Broad Institute Genomics Platform"/>
            <consortium name="The Broad Institute Genome Sequencing Center for Infectious Disease"/>
            <person name="Wu L."/>
            <person name="Ma J."/>
        </authorList>
    </citation>
    <scope>NUCLEOTIDE SEQUENCE [LARGE SCALE GENOMIC DNA]</scope>
    <source>
        <strain evidence="2">JCM 16898</strain>
    </source>
</reference>
<evidence type="ECO:0000313" key="1">
    <source>
        <dbReference type="EMBL" id="GAA3551773.1"/>
    </source>
</evidence>
<dbReference type="Proteomes" id="UP001500689">
    <property type="component" value="Unassembled WGS sequence"/>
</dbReference>
<dbReference type="EMBL" id="BAAAZN010000007">
    <property type="protein sequence ID" value="GAA3551773.1"/>
    <property type="molecule type" value="Genomic_DNA"/>
</dbReference>
<name>A0ABP6WM62_9PSEU</name>
<organism evidence="1 2">
    <name type="scientific">Amycolatopsis ultiminotia</name>
    <dbReference type="NCBI Taxonomy" id="543629"/>
    <lineage>
        <taxon>Bacteria</taxon>
        <taxon>Bacillati</taxon>
        <taxon>Actinomycetota</taxon>
        <taxon>Actinomycetes</taxon>
        <taxon>Pseudonocardiales</taxon>
        <taxon>Pseudonocardiaceae</taxon>
        <taxon>Amycolatopsis</taxon>
    </lineage>
</organism>
<keyword evidence="2" id="KW-1185">Reference proteome</keyword>
<evidence type="ECO:0008006" key="3">
    <source>
        <dbReference type="Google" id="ProtNLM"/>
    </source>
</evidence>
<protein>
    <recommendedName>
        <fullName evidence="3">Transposase</fullName>
    </recommendedName>
</protein>